<dbReference type="InterPro" id="IPR003833">
    <property type="entry name" value="CT_C_D"/>
</dbReference>
<reference evidence="7 8" key="1">
    <citation type="journal article" date="2023" name="Int. J. Syst. Evol. Microbiol.">
        <title>Arthrobacter mangrovi sp. nov., an actinobacterium isolated from the rhizosphere of a mangrove.</title>
        <authorList>
            <person name="Hamada M."/>
            <person name="Saitou S."/>
            <person name="Enomoto N."/>
            <person name="Nanri K."/>
            <person name="Hidaka K."/>
            <person name="Miura T."/>
            <person name="Tamura T."/>
        </authorList>
    </citation>
    <scope>NUCLEOTIDE SEQUENCE [LARGE SCALE GENOMIC DNA]</scope>
    <source>
        <strain evidence="7 8">NBRC 112813</strain>
    </source>
</reference>
<feature type="domain" description="Carboxyltransferase" evidence="5">
    <location>
        <begin position="4"/>
        <end position="193"/>
    </location>
</feature>
<feature type="compositionally biased region" description="Gly residues" evidence="4">
    <location>
        <begin position="481"/>
        <end position="495"/>
    </location>
</feature>
<dbReference type="RefSeq" id="WP_264796088.1">
    <property type="nucleotide sequence ID" value="NZ_BRVS01000011.1"/>
</dbReference>
<sequence length="595" mass="59987">MSVTAVRFAGPRALLVELSGLDSVLALHARLTADPLPGQLDVLAAASTVLVQCDTRAHAVAARTAVERLELEHAPAGTGKTVEIPVTYDGEDLAEVARLTGLSPEGVVNAHTGQVWTAAFGGFAPGFAYLTGEDGSLEVPRRATPRTAVPAGAVALAGGYSAVYPRKSPGGWQLIGRTESVLWDVARPDPALIRPQDLVRFTAVRESLGLAVSAGSAEPAGSAGSAEPAGPARPADAILAGSRPVPAGPVEEEPAPPQPHTAGSLEVVSTGLQSLVQDLGRPGMGNLGVGSSGALDVPAARQANRLAGNSPGDAVVENLFGSLALRACGDQVLAVTGARVQLDIAPSGRRPAQDAPFALLDGETLSLGPATAGLRAYVAVRGGIELAAELGSRSTDTLSGLGPAPMEAGFILPVGHAGSGHVVGTPEPPVLRVCPGETALLRITPGPRDDWFGQAGLDRLTGQDWVSGSASDRIGVRLELPGGGAPAGGSNGTPTGGAPAETPAPLERIRDGELQSEGTVAGALQVPPSGLPVLFLADHPVTGGYPVIAAVVPEDLPVVAQLPPGSTVRFVLVDPDTLLPAGSAGTSNPPERYRA</sequence>
<dbReference type="SMART" id="SM00797">
    <property type="entry name" value="AHS2"/>
    <property type="match status" value="1"/>
</dbReference>
<dbReference type="SMART" id="SM00796">
    <property type="entry name" value="AHS1"/>
    <property type="match status" value="1"/>
</dbReference>
<proteinExistence type="predicted"/>
<dbReference type="GO" id="GO:0016787">
    <property type="term" value="F:hydrolase activity"/>
    <property type="evidence" value="ECO:0007669"/>
    <property type="project" value="UniProtKB-KW"/>
</dbReference>
<organism evidence="7 8">
    <name type="scientific">Arthrobacter mangrovi</name>
    <dbReference type="NCBI Taxonomy" id="2966350"/>
    <lineage>
        <taxon>Bacteria</taxon>
        <taxon>Bacillati</taxon>
        <taxon>Actinomycetota</taxon>
        <taxon>Actinomycetes</taxon>
        <taxon>Micrococcales</taxon>
        <taxon>Micrococcaceae</taxon>
        <taxon>Arthrobacter</taxon>
    </lineage>
</organism>
<dbReference type="InterPro" id="IPR003778">
    <property type="entry name" value="CT_A_B"/>
</dbReference>
<evidence type="ECO:0000313" key="7">
    <source>
        <dbReference type="EMBL" id="GLB67985.1"/>
    </source>
</evidence>
<evidence type="ECO:0000256" key="2">
    <source>
        <dbReference type="ARBA" id="ARBA00022801"/>
    </source>
</evidence>
<dbReference type="Pfam" id="PF02626">
    <property type="entry name" value="CT_A_B"/>
    <property type="match status" value="1"/>
</dbReference>
<name>A0ABQ5MVF8_9MICC</name>
<keyword evidence="3" id="KW-0067">ATP-binding</keyword>
<evidence type="ECO:0000256" key="4">
    <source>
        <dbReference type="SAM" id="MobiDB-lite"/>
    </source>
</evidence>
<protein>
    <submittedName>
        <fullName evidence="7">Allophanate hydrolase</fullName>
    </submittedName>
</protein>
<feature type="domain" description="Carboxyltransferase" evidence="6">
    <location>
        <begin position="286"/>
        <end position="588"/>
    </location>
</feature>
<feature type="region of interest" description="Disordered" evidence="4">
    <location>
        <begin position="215"/>
        <end position="263"/>
    </location>
</feature>
<feature type="compositionally biased region" description="Low complexity" evidence="4">
    <location>
        <begin position="215"/>
        <end position="235"/>
    </location>
</feature>
<feature type="region of interest" description="Disordered" evidence="4">
    <location>
        <begin position="480"/>
        <end position="503"/>
    </location>
</feature>
<keyword evidence="2 7" id="KW-0378">Hydrolase</keyword>
<keyword evidence="8" id="KW-1185">Reference proteome</keyword>
<evidence type="ECO:0000313" key="8">
    <source>
        <dbReference type="Proteomes" id="UP001209654"/>
    </source>
</evidence>
<evidence type="ECO:0000256" key="1">
    <source>
        <dbReference type="ARBA" id="ARBA00022741"/>
    </source>
</evidence>
<evidence type="ECO:0000256" key="3">
    <source>
        <dbReference type="ARBA" id="ARBA00022840"/>
    </source>
</evidence>
<dbReference type="Gene3D" id="2.40.100.10">
    <property type="entry name" value="Cyclophilin-like"/>
    <property type="match status" value="2"/>
</dbReference>
<keyword evidence="1" id="KW-0547">Nucleotide-binding</keyword>
<dbReference type="PANTHER" id="PTHR43309:SF3">
    <property type="entry name" value="5-OXOPROLINASE SUBUNIT C"/>
    <property type="match status" value="1"/>
</dbReference>
<accession>A0ABQ5MVF8</accession>
<dbReference type="PANTHER" id="PTHR43309">
    <property type="entry name" value="5-OXOPROLINASE SUBUNIT C"/>
    <property type="match status" value="1"/>
</dbReference>
<dbReference type="SUPFAM" id="SSF50891">
    <property type="entry name" value="Cyclophilin-like"/>
    <property type="match status" value="2"/>
</dbReference>
<dbReference type="EMBL" id="BRVS01000011">
    <property type="protein sequence ID" value="GLB67985.1"/>
    <property type="molecule type" value="Genomic_DNA"/>
</dbReference>
<dbReference type="InterPro" id="IPR029000">
    <property type="entry name" value="Cyclophilin-like_dom_sf"/>
</dbReference>
<dbReference type="Proteomes" id="UP001209654">
    <property type="component" value="Unassembled WGS sequence"/>
</dbReference>
<dbReference type="Gene3D" id="3.30.1360.40">
    <property type="match status" value="1"/>
</dbReference>
<comment type="caution">
    <text evidence="7">The sequence shown here is derived from an EMBL/GenBank/DDBJ whole genome shotgun (WGS) entry which is preliminary data.</text>
</comment>
<dbReference type="InterPro" id="IPR052708">
    <property type="entry name" value="PxpC"/>
</dbReference>
<evidence type="ECO:0000259" key="6">
    <source>
        <dbReference type="SMART" id="SM00797"/>
    </source>
</evidence>
<dbReference type="Pfam" id="PF02682">
    <property type="entry name" value="CT_C_D"/>
    <property type="match status" value="1"/>
</dbReference>
<gene>
    <name evidence="7" type="ORF">AHIS1636_24270</name>
</gene>
<evidence type="ECO:0000259" key="5">
    <source>
        <dbReference type="SMART" id="SM00796"/>
    </source>
</evidence>
<dbReference type="SUPFAM" id="SSF160467">
    <property type="entry name" value="PH0987 N-terminal domain-like"/>
    <property type="match status" value="1"/>
</dbReference>